<comment type="caution">
    <text evidence="2">The sequence shown here is derived from an EMBL/GenBank/DDBJ whole genome shotgun (WGS) entry which is preliminary data.</text>
</comment>
<evidence type="ECO:0000313" key="3">
    <source>
        <dbReference type="Proteomes" id="UP000320693"/>
    </source>
</evidence>
<evidence type="ECO:0000256" key="1">
    <source>
        <dbReference type="SAM" id="MobiDB-lite"/>
    </source>
</evidence>
<feature type="region of interest" description="Disordered" evidence="1">
    <location>
        <begin position="1"/>
        <end position="82"/>
    </location>
</feature>
<name>A0ABQ0S343_9PSEU</name>
<feature type="compositionally biased region" description="Polar residues" evidence="1">
    <location>
        <begin position="112"/>
        <end position="123"/>
    </location>
</feature>
<organism evidence="2 3">
    <name type="scientific">Pseudonocardia saturnea</name>
    <dbReference type="NCBI Taxonomy" id="33909"/>
    <lineage>
        <taxon>Bacteria</taxon>
        <taxon>Bacillati</taxon>
        <taxon>Actinomycetota</taxon>
        <taxon>Actinomycetes</taxon>
        <taxon>Pseudonocardiales</taxon>
        <taxon>Pseudonocardiaceae</taxon>
        <taxon>Pseudonocardia</taxon>
    </lineage>
</organism>
<proteinExistence type="predicted"/>
<feature type="compositionally biased region" description="Basic and acidic residues" evidence="1">
    <location>
        <begin position="16"/>
        <end position="54"/>
    </location>
</feature>
<gene>
    <name evidence="2" type="ORF">PSA01_43630</name>
</gene>
<dbReference type="EMBL" id="BJNH01000053">
    <property type="protein sequence ID" value="GEC27334.1"/>
    <property type="molecule type" value="Genomic_DNA"/>
</dbReference>
<reference evidence="2 3" key="1">
    <citation type="submission" date="2019-06" db="EMBL/GenBank/DDBJ databases">
        <title>Whole genome shotgun sequence of Pseudonocardia saturnea NBRC 14499.</title>
        <authorList>
            <person name="Hosoyama A."/>
            <person name="Uohara A."/>
            <person name="Ohji S."/>
            <person name="Ichikawa N."/>
        </authorList>
    </citation>
    <scope>NUCLEOTIDE SEQUENCE [LARGE SCALE GENOMIC DNA]</scope>
    <source>
        <strain evidence="2 3">NBRC 14499</strain>
    </source>
</reference>
<sequence>MASDPEFISIPEDYYDDNRRQKGVRSERHRQKEGWQYRDRDTTPQKGPRDEHQRTSCQSNPQDDVPEGSQISLQRRPEGDTATTLSAIRKHGLNDETLCRIEDCGSEDQTDSQRGGQRQQGIN</sequence>
<dbReference type="Proteomes" id="UP000320693">
    <property type="component" value="Unassembled WGS sequence"/>
</dbReference>
<evidence type="ECO:0000313" key="2">
    <source>
        <dbReference type="EMBL" id="GEC27334.1"/>
    </source>
</evidence>
<keyword evidence="3" id="KW-1185">Reference proteome</keyword>
<protein>
    <submittedName>
        <fullName evidence="2">Uncharacterized protein</fullName>
    </submittedName>
</protein>
<feature type="region of interest" description="Disordered" evidence="1">
    <location>
        <begin position="104"/>
        <end position="123"/>
    </location>
</feature>
<accession>A0ABQ0S343</accession>